<name>A0ABQ6H8V8_9GAMM</name>
<keyword evidence="1" id="KW-1133">Transmembrane helix</keyword>
<gene>
    <name evidence="2" type="primary">yjeT</name>
    <name evidence="2" type="ORF">tloyanaT_01510</name>
</gene>
<evidence type="ECO:0008006" key="4">
    <source>
        <dbReference type="Google" id="ProtNLM"/>
    </source>
</evidence>
<dbReference type="Proteomes" id="UP001157134">
    <property type="component" value="Unassembled WGS sequence"/>
</dbReference>
<accession>A0ABQ6H8V8</accession>
<evidence type="ECO:0000313" key="3">
    <source>
        <dbReference type="Proteomes" id="UP001157134"/>
    </source>
</evidence>
<dbReference type="InterPro" id="IPR019201">
    <property type="entry name" value="DUF2065"/>
</dbReference>
<dbReference type="PANTHER" id="PTHR38602">
    <property type="entry name" value="INNER MEMBRANE PROTEIN-RELATED"/>
    <property type="match status" value="1"/>
</dbReference>
<feature type="transmembrane region" description="Helical" evidence="1">
    <location>
        <begin position="59"/>
        <end position="75"/>
    </location>
</feature>
<dbReference type="PANTHER" id="PTHR38602:SF1">
    <property type="entry name" value="INNER MEMBRANE PROTEIN"/>
    <property type="match status" value="1"/>
</dbReference>
<feature type="transmembrane region" description="Helical" evidence="1">
    <location>
        <begin position="20"/>
        <end position="38"/>
    </location>
</feature>
<dbReference type="EMBL" id="BSSV01000001">
    <property type="protein sequence ID" value="GLX83899.1"/>
    <property type="molecule type" value="Genomic_DNA"/>
</dbReference>
<keyword evidence="1" id="KW-0812">Transmembrane</keyword>
<evidence type="ECO:0000256" key="1">
    <source>
        <dbReference type="SAM" id="Phobius"/>
    </source>
</evidence>
<sequence>MTVSWLFCICDIDDMTIELFITALAFAFIIEGIVPALFPNKWRAYVARMAQEPTTTIRNTGVLIMAIGAIVLWLVS</sequence>
<reference evidence="2 3" key="1">
    <citation type="submission" date="2023-03" db="EMBL/GenBank/DDBJ databases">
        <title>Thalassotalea loyana LMG 22536T draft genome sequence.</title>
        <authorList>
            <person name="Sawabe T."/>
        </authorList>
    </citation>
    <scope>NUCLEOTIDE SEQUENCE [LARGE SCALE GENOMIC DNA]</scope>
    <source>
        <strain evidence="2 3">LMG 22536</strain>
    </source>
</reference>
<dbReference type="Pfam" id="PF09838">
    <property type="entry name" value="DUF2065"/>
    <property type="match status" value="1"/>
</dbReference>
<comment type="caution">
    <text evidence="2">The sequence shown here is derived from an EMBL/GenBank/DDBJ whole genome shotgun (WGS) entry which is preliminary data.</text>
</comment>
<protein>
    <recommendedName>
        <fullName evidence="4">DUF2065 domain-containing protein</fullName>
    </recommendedName>
</protein>
<organism evidence="2 3">
    <name type="scientific">Thalassotalea loyana</name>
    <dbReference type="NCBI Taxonomy" id="280483"/>
    <lineage>
        <taxon>Bacteria</taxon>
        <taxon>Pseudomonadati</taxon>
        <taxon>Pseudomonadota</taxon>
        <taxon>Gammaproteobacteria</taxon>
        <taxon>Alteromonadales</taxon>
        <taxon>Colwelliaceae</taxon>
        <taxon>Thalassotalea</taxon>
    </lineage>
</organism>
<keyword evidence="3" id="KW-1185">Reference proteome</keyword>
<keyword evidence="1" id="KW-0472">Membrane</keyword>
<proteinExistence type="predicted"/>
<evidence type="ECO:0000313" key="2">
    <source>
        <dbReference type="EMBL" id="GLX83899.1"/>
    </source>
</evidence>